<dbReference type="GO" id="GO:0008168">
    <property type="term" value="F:methyltransferase activity"/>
    <property type="evidence" value="ECO:0007669"/>
    <property type="project" value="UniProtKB-KW"/>
</dbReference>
<keyword evidence="2" id="KW-0489">Methyltransferase</keyword>
<dbReference type="Gene3D" id="3.40.50.150">
    <property type="entry name" value="Vaccinia Virus protein VP39"/>
    <property type="match status" value="1"/>
</dbReference>
<keyword evidence="3" id="KW-1185">Reference proteome</keyword>
<dbReference type="EC" id="2.1.1.-" evidence="2"/>
<proteinExistence type="predicted"/>
<comment type="caution">
    <text evidence="2">The sequence shown here is derived from an EMBL/GenBank/DDBJ whole genome shotgun (WGS) entry which is preliminary data.</text>
</comment>
<dbReference type="GO" id="GO:0032259">
    <property type="term" value="P:methylation"/>
    <property type="evidence" value="ECO:0007669"/>
    <property type="project" value="UniProtKB-KW"/>
</dbReference>
<dbReference type="CDD" id="cd02440">
    <property type="entry name" value="AdoMet_MTases"/>
    <property type="match status" value="1"/>
</dbReference>
<gene>
    <name evidence="2" type="ORF">ABC974_27160</name>
</gene>
<dbReference type="NCBIfam" id="TIGR01444">
    <property type="entry name" value="fkbM_fam"/>
    <property type="match status" value="1"/>
</dbReference>
<reference evidence="2 3" key="1">
    <citation type="submission" date="2024-05" db="EMBL/GenBank/DDBJ databases">
        <authorList>
            <person name="Liu Q."/>
            <person name="Xin Y.-H."/>
        </authorList>
    </citation>
    <scope>NUCLEOTIDE SEQUENCE [LARGE SCALE GENOMIC DNA]</scope>
    <source>
        <strain evidence="2 3">CGMCC 1.10181</strain>
    </source>
</reference>
<evidence type="ECO:0000259" key="1">
    <source>
        <dbReference type="Pfam" id="PF05050"/>
    </source>
</evidence>
<sequence length="273" mass="29526">MANPARKLVRNVASIAGNPALLGEYVQWLVSSARTGGKPSRRLLGGIEIGNFTNFSEFHSVPRFIDETEHRFFESFTGEGAIIDIGANVGLVSLVLARRFGDREVHAFEPNPTTFAALEANIARNRAQNVFCHRFALSDAEGVVLFHNDPVKRGTASIATGAGAHVQEVPATTLDAFAASRGIDSIGLLKIDVEGFETLVLRGAQRVLNEIRPAAIYFEVCPALTERAGFAATEPARMLVEAGYELRRLTDQSALTPADVAGVELENWLAIPR</sequence>
<accession>A0ABU9YBY4</accession>
<dbReference type="InterPro" id="IPR029063">
    <property type="entry name" value="SAM-dependent_MTases_sf"/>
</dbReference>
<dbReference type="InterPro" id="IPR052514">
    <property type="entry name" value="SAM-dependent_MTase"/>
</dbReference>
<evidence type="ECO:0000313" key="2">
    <source>
        <dbReference type="EMBL" id="MEN2793329.1"/>
    </source>
</evidence>
<organism evidence="2 3">
    <name type="scientific">Sphingomonas oligophenolica</name>
    <dbReference type="NCBI Taxonomy" id="301154"/>
    <lineage>
        <taxon>Bacteria</taxon>
        <taxon>Pseudomonadati</taxon>
        <taxon>Pseudomonadota</taxon>
        <taxon>Alphaproteobacteria</taxon>
        <taxon>Sphingomonadales</taxon>
        <taxon>Sphingomonadaceae</taxon>
        <taxon>Sphingomonas</taxon>
    </lineage>
</organism>
<feature type="domain" description="Methyltransferase FkbM" evidence="1">
    <location>
        <begin position="84"/>
        <end position="245"/>
    </location>
</feature>
<dbReference type="PANTHER" id="PTHR34203:SF15">
    <property type="entry name" value="SLL1173 PROTEIN"/>
    <property type="match status" value="1"/>
</dbReference>
<evidence type="ECO:0000313" key="3">
    <source>
        <dbReference type="Proteomes" id="UP001419910"/>
    </source>
</evidence>
<dbReference type="Pfam" id="PF05050">
    <property type="entry name" value="Methyltransf_21"/>
    <property type="match status" value="1"/>
</dbReference>
<dbReference type="SUPFAM" id="SSF53335">
    <property type="entry name" value="S-adenosyl-L-methionine-dependent methyltransferases"/>
    <property type="match status" value="1"/>
</dbReference>
<dbReference type="InterPro" id="IPR006342">
    <property type="entry name" value="FkbM_mtfrase"/>
</dbReference>
<name>A0ABU9YBY4_9SPHN</name>
<protein>
    <submittedName>
        <fullName evidence="2">FkbM family methyltransferase</fullName>
        <ecNumber evidence="2">2.1.1.-</ecNumber>
    </submittedName>
</protein>
<dbReference type="EMBL" id="JBDIME010000044">
    <property type="protein sequence ID" value="MEN2793329.1"/>
    <property type="molecule type" value="Genomic_DNA"/>
</dbReference>
<dbReference type="PANTHER" id="PTHR34203">
    <property type="entry name" value="METHYLTRANSFERASE, FKBM FAMILY PROTEIN"/>
    <property type="match status" value="1"/>
</dbReference>
<dbReference type="Proteomes" id="UP001419910">
    <property type="component" value="Unassembled WGS sequence"/>
</dbReference>
<dbReference type="RefSeq" id="WP_343888705.1">
    <property type="nucleotide sequence ID" value="NZ_BAAAEH010000011.1"/>
</dbReference>
<keyword evidence="2" id="KW-0808">Transferase</keyword>